<sequence length="62" mass="6600">MMHMPGCSSAAIAVSVARSPAKCQLCQLGGGSHVRPGELRNPRRFLRRRAGGVVAYGKLHQA</sequence>
<dbReference type="Proteomes" id="UP000010411">
    <property type="component" value="Unassembled WGS sequence"/>
</dbReference>
<dbReference type="AlphaFoldDB" id="L1KIF7"/>
<reference evidence="1 2" key="1">
    <citation type="submission" date="2012-11" db="EMBL/GenBank/DDBJ databases">
        <authorList>
            <person name="Huguet-Tapia J.C."/>
            <person name="Durkin A.S."/>
            <person name="Pettis G.S."/>
            <person name="Badger J.H."/>
        </authorList>
    </citation>
    <scope>NUCLEOTIDE SEQUENCE [LARGE SCALE GENOMIC DNA]</scope>
    <source>
        <strain evidence="1 2">91-03</strain>
    </source>
</reference>
<accession>L1KIF7</accession>
<gene>
    <name evidence="1" type="ORF">STRIP9103_02544</name>
</gene>
<organism evidence="1 2">
    <name type="scientific">Streptomyces ipomoeae 91-03</name>
    <dbReference type="NCBI Taxonomy" id="698759"/>
    <lineage>
        <taxon>Bacteria</taxon>
        <taxon>Bacillati</taxon>
        <taxon>Actinomycetota</taxon>
        <taxon>Actinomycetes</taxon>
        <taxon>Kitasatosporales</taxon>
        <taxon>Streptomycetaceae</taxon>
        <taxon>Streptomyces</taxon>
    </lineage>
</organism>
<dbReference type="EMBL" id="AEJC01000665">
    <property type="protein sequence ID" value="EKX60329.1"/>
    <property type="molecule type" value="Genomic_DNA"/>
</dbReference>
<evidence type="ECO:0000313" key="1">
    <source>
        <dbReference type="EMBL" id="EKX60329.1"/>
    </source>
</evidence>
<name>L1KIF7_9ACTN</name>
<protein>
    <submittedName>
        <fullName evidence="1">Uncharacterized protein</fullName>
    </submittedName>
</protein>
<evidence type="ECO:0000313" key="2">
    <source>
        <dbReference type="Proteomes" id="UP000010411"/>
    </source>
</evidence>
<comment type="caution">
    <text evidence="1">The sequence shown here is derived from an EMBL/GenBank/DDBJ whole genome shotgun (WGS) entry which is preliminary data.</text>
</comment>
<proteinExistence type="predicted"/>
<keyword evidence="2" id="KW-1185">Reference proteome</keyword>